<feature type="compositionally biased region" description="Pro residues" evidence="1">
    <location>
        <begin position="54"/>
        <end position="66"/>
    </location>
</feature>
<feature type="compositionally biased region" description="Low complexity" evidence="1">
    <location>
        <begin position="2130"/>
        <end position="2159"/>
    </location>
</feature>
<protein>
    <submittedName>
        <fullName evidence="4">Uncharacterized protein</fullName>
    </submittedName>
</protein>
<keyword evidence="5" id="KW-1185">Reference proteome</keyword>
<proteinExistence type="predicted"/>
<organism evidence="4 5">
    <name type="scientific">Pelagomonas calceolata</name>
    <dbReference type="NCBI Taxonomy" id="35677"/>
    <lineage>
        <taxon>Eukaryota</taxon>
        <taxon>Sar</taxon>
        <taxon>Stramenopiles</taxon>
        <taxon>Ochrophyta</taxon>
        <taxon>Pelagophyceae</taxon>
        <taxon>Pelagomonadales</taxon>
        <taxon>Pelagomonadaceae</taxon>
        <taxon>Pelagomonas</taxon>
    </lineage>
</organism>
<dbReference type="InterPro" id="IPR011047">
    <property type="entry name" value="Quinoprotein_ADH-like_sf"/>
</dbReference>
<dbReference type="Proteomes" id="UP000789595">
    <property type="component" value="Unassembled WGS sequence"/>
</dbReference>
<feature type="region of interest" description="Disordered" evidence="1">
    <location>
        <begin position="1786"/>
        <end position="1847"/>
    </location>
</feature>
<accession>A0A8J2WTC6</accession>
<sequence>MANYRQLKIVTTAALLAAAVGQNTTAGPSAVPTPAPTQVPTAVPSPSPTTAVPSPLPTQTPTPEPSAAPSRLPTAVPTSVPTTSVPTPTPSAVPSPLPTPGPTTTAAPTSVPTSKPTPEGTPAPTTTAAPTSAPTPMPSTAAPTEVPAPKPTNATASTQLPTPGPTPLPSANPTVRSHGAAWAIDKAGPMLCIENTPLQVHQESGSTKYSIGALDSATGAYEALYGGENMEWTDGKHINAVSQWTSSTDEHFAFASVTELNVDDAPSLLCRINVNGEDCFSNGKLEKKANAGAVIDDTYYYGKNVGKSGTESIYYVSGLGQVNATFHTDTNFLVRGDDSLFEGKILDFAPLTEPDGEDMLIDDGVAGRSYLIGIGGKFEVFVARIGTDGAPESYAVLDGTTVDWGNGTEVSKGEFGAAFAYQSLDGETNDLKFADNEGAGLFRLELPLVIGNDCWNTGTDVTQHAVCPGTTANLVWVGLSEKAESNDGMNCPYQEDPTAVPTTAAPSTAEPSYKPTTLVPTSMPVAAETYKPTREPTEVPPTPQPTVISTYAPTVAETAPADVARFNCTAYDGALLRIEDRDLTLRMADGSFEAVWELPGDDDVKGVALHTESEDEDETRLYGAFGDKLCEFDEEAKRCLDGTLEFEPDAATIVDWTYYYGKDLGTSEGKLAFVEDVDDGPDFSDSYDFPMAHFNGTLRSFVLLREAEDVDEDIEDMDGDAIGSGDDGEYLVGVSDDGKVVVIKLDDGEPEENYAVLHASYDGEGPVTAMVFDGDAVYFTSESGLYKIDLPIVVAEWCWDGEDVVCYYNEDKQEPEDEDYMPQITYVGPADAGGTSGLVCGSLTFEQTQPSYAPTPEAGLALEPFDCTVNFHPVQVMKTDDEDYYSVMQLDPASGEYEEVYDLEHLITDDGHVNAVDLWLDGDKYYVAGSVRADDDEDSKLCFFDSEDKVCLEEDLEETKANAGCILNDNFYYAKDLGEGERSVYWVEGIGSSEPVFHSKDDAEFVVDENLYEKSVLDFVGITENEMEFIDDGEEERSYLVGLGQGFEVVVIRLEDDGTPESYAVLESEVGCVDTDNLGQPVDCDAYEDEKEEWEDEGETSAFGAAFNFRAPDWSMVQTYFASNEGWGIFELVYPLEVPDECWNSGEEDHSVCDEGAQLLWRMPSEKSKSNDGMNCPLGAGAPPEAQPSPQPVELVYAPTPQPQEETDDEPQYEAGVFDCDHHGNPVQVLREDDDEPYRVVELDASSGEYNLLYEMDYLDIDTHVNAVAMHSDGNGGYTALASIGGRVCLFDESGTECLAEALEVSKPNLGAVLGDVFYYAKEPGNGGSRRIYWVEDIVGEAPVFHKHDDALFEIPTGLFTKSVLDFVAIDEQSVDWVVDDHDQASYLVGLAQRFEVLVIRLSTSGEPEAYAVLPGVVDWEEDPGDNSPFGAAFAYHSPTWNSLETFFASNEGWGIFELHWPLAVPEACWNTGFETDTHEVCASTANLTRWHDSEESSSNDGMNCPLGHHVETYEPTTSPTTARPTPQPTNYTCSACWDQPVASLDCALHSGPLRLDGGAVVANGVTAADVSYFENANPGGLALYEARDGAYPLLAAGDMLCRVAATADASQATARCFTTGRLEVDAPPAACVLGTTYFYGDAGMLYAVHNVHTDAAVFESTGFEFGNALVRDVAPVDDYLIGVADGAASLIVVRADFTGHAALAVDDAVPGVAFDAAFAFDNGVYVAGSDGTLYNVDVDLTTIDDNCWADSGEDAPACAATATLSAAAPAPAGTGSGTNCAGTLDLGTAAPSSEPAPVAAPTPGPSPSPSTANPTARPTAAPSAKPTTAAPSAKPTAAPSFTPTHAPSLSRQLVSAAVVLEFDEADYSDDLGLAVGDALVQASPSVVACNSVTFSTTERRRLAVETRTAEAVLVVDGGADVDAVGQELSDAVSNGDFATALVDAVASYSSLESVDASNAVQVSASLAALEAISEVVPTPAPVLTKAPVASSQTPAPVASSPAPSALIFGAGSPGNSGGGADTAGGSLQIILGVVFAAVGLVVCGGAKWYHDREKAKDARRLERWDDVERELASKEPDWASPAPGGLGDVAVEEDKVHVEDSATKALYGSPDAPPPKRSFNPFSKRKPAAEPSWAEAPEPSWAAPAAPAPLAAAAAAAETWQPSSDDDSWPSAADNAPPLREMSPPQMPPPDFVAPPDVDGLPLPPPPPQPAREEG</sequence>
<feature type="compositionally biased region" description="Low complexity" evidence="1">
    <location>
        <begin position="1789"/>
        <end position="1798"/>
    </location>
</feature>
<keyword evidence="2" id="KW-1133">Transmembrane helix</keyword>
<keyword evidence="2" id="KW-0472">Membrane</keyword>
<evidence type="ECO:0000256" key="2">
    <source>
        <dbReference type="SAM" id="Phobius"/>
    </source>
</evidence>
<feature type="signal peptide" evidence="3">
    <location>
        <begin position="1"/>
        <end position="21"/>
    </location>
</feature>
<feature type="compositionally biased region" description="Low complexity" evidence="1">
    <location>
        <begin position="2170"/>
        <end position="2179"/>
    </location>
</feature>
<feature type="region of interest" description="Disordered" evidence="1">
    <location>
        <begin position="498"/>
        <end position="519"/>
    </location>
</feature>
<feature type="region of interest" description="Disordered" evidence="1">
    <location>
        <begin position="2105"/>
        <end position="2216"/>
    </location>
</feature>
<feature type="compositionally biased region" description="Low complexity" evidence="1">
    <location>
        <begin position="1810"/>
        <end position="1845"/>
    </location>
</feature>
<dbReference type="OrthoDB" id="10673633at2759"/>
<reference evidence="4" key="1">
    <citation type="submission" date="2021-11" db="EMBL/GenBank/DDBJ databases">
        <authorList>
            <consortium name="Genoscope - CEA"/>
            <person name="William W."/>
        </authorList>
    </citation>
    <scope>NUCLEOTIDE SEQUENCE</scope>
</reference>
<keyword evidence="3" id="KW-0732">Signal</keyword>
<name>A0A8J2WTC6_9STRA</name>
<feature type="chain" id="PRO_5035166668" evidence="3">
    <location>
        <begin position="22"/>
        <end position="2216"/>
    </location>
</feature>
<feature type="transmembrane region" description="Helical" evidence="2">
    <location>
        <begin position="2030"/>
        <end position="2051"/>
    </location>
</feature>
<feature type="region of interest" description="Disordered" evidence="1">
    <location>
        <begin position="1166"/>
        <end position="1189"/>
    </location>
</feature>
<evidence type="ECO:0000256" key="3">
    <source>
        <dbReference type="SAM" id="SignalP"/>
    </source>
</evidence>
<feature type="compositionally biased region" description="Pro residues" evidence="1">
    <location>
        <begin position="31"/>
        <end position="47"/>
    </location>
</feature>
<evidence type="ECO:0000313" key="5">
    <source>
        <dbReference type="Proteomes" id="UP000789595"/>
    </source>
</evidence>
<comment type="caution">
    <text evidence="4">The sequence shown here is derived from an EMBL/GenBank/DDBJ whole genome shotgun (WGS) entry which is preliminary data.</text>
</comment>
<feature type="compositionally biased region" description="Low complexity" evidence="1">
    <location>
        <begin position="73"/>
        <end position="86"/>
    </location>
</feature>
<gene>
    <name evidence="4" type="ORF">PECAL_1P10180</name>
</gene>
<evidence type="ECO:0000313" key="4">
    <source>
        <dbReference type="EMBL" id="CAH0364645.1"/>
    </source>
</evidence>
<feature type="compositionally biased region" description="Pro residues" evidence="1">
    <location>
        <begin position="2203"/>
        <end position="2216"/>
    </location>
</feature>
<feature type="compositionally biased region" description="Low complexity" evidence="1">
    <location>
        <begin position="102"/>
        <end position="144"/>
    </location>
</feature>
<dbReference type="PANTHER" id="PTHR24216">
    <property type="entry name" value="PAXILLIN-RELATED"/>
    <property type="match status" value="1"/>
</dbReference>
<keyword evidence="2" id="KW-0812">Transmembrane</keyword>
<feature type="region of interest" description="Disordered" evidence="1">
    <location>
        <begin position="23"/>
        <end position="175"/>
    </location>
</feature>
<feature type="compositionally biased region" description="Pro residues" evidence="1">
    <location>
        <begin position="87"/>
        <end position="101"/>
    </location>
</feature>
<dbReference type="PANTHER" id="PTHR24216:SF65">
    <property type="entry name" value="PAXILLIN-LIKE PROTEIN 1"/>
    <property type="match status" value="1"/>
</dbReference>
<feature type="compositionally biased region" description="Low complexity" evidence="1">
    <location>
        <begin position="498"/>
        <end position="511"/>
    </location>
</feature>
<evidence type="ECO:0000256" key="1">
    <source>
        <dbReference type="SAM" id="MobiDB-lite"/>
    </source>
</evidence>
<dbReference type="EMBL" id="CAKKNE010000001">
    <property type="protein sequence ID" value="CAH0364645.1"/>
    <property type="molecule type" value="Genomic_DNA"/>
</dbReference>
<dbReference type="SUPFAM" id="SSF50998">
    <property type="entry name" value="Quinoprotein alcohol dehydrogenase-like"/>
    <property type="match status" value="1"/>
</dbReference>
<feature type="compositionally biased region" description="Pro residues" evidence="1">
    <location>
        <begin position="1799"/>
        <end position="1809"/>
    </location>
</feature>